<dbReference type="Proteomes" id="UP000199529">
    <property type="component" value="Unassembled WGS sequence"/>
</dbReference>
<dbReference type="Gene3D" id="3.40.50.300">
    <property type="entry name" value="P-loop containing nucleotide triphosphate hydrolases"/>
    <property type="match status" value="1"/>
</dbReference>
<protein>
    <submittedName>
        <fullName evidence="2">Dynamin family protein</fullName>
    </submittedName>
</protein>
<dbReference type="OrthoDB" id="4379468at2"/>
<dbReference type="STRING" id="418495.SAMN05216215_1014135"/>
<name>A0A1H3E7L1_9PSEU</name>
<evidence type="ECO:0000313" key="3">
    <source>
        <dbReference type="Proteomes" id="UP000199529"/>
    </source>
</evidence>
<dbReference type="AlphaFoldDB" id="A0A1H3E7L1"/>
<dbReference type="Pfam" id="PF00350">
    <property type="entry name" value="Dynamin_N"/>
    <property type="match status" value="1"/>
</dbReference>
<dbReference type="RefSeq" id="WP_093266646.1">
    <property type="nucleotide sequence ID" value="NZ_FNOK01000014.1"/>
</dbReference>
<dbReference type="InterPro" id="IPR027417">
    <property type="entry name" value="P-loop_NTPase"/>
</dbReference>
<gene>
    <name evidence="2" type="ORF">SAMN05216215_1014135</name>
</gene>
<sequence length="495" mass="53279">MNNPSLIQQVDGLIRSAATAYAGTPAEASLQTLAVRVRQPLRVAIAGKVKAGKSTLLNALIGEELAATDAGECTRIVTWFQHGEGCRVVLQPRQGEAREVRYARPDGRAIVIDLGGARAADVERLVVEWPSTALRNFMLIDTPGIGSVSADISERAQDFLTPANGRVTPADAVLYLMRYAHREDIRLLEAFHDDDIVQPTPVNAVGVLSRADEIGAGKMDSMASAARVADSYRKNEQVRRLCQTVLPVTGLLAYTGRTLREEEFHALELLARAPTEELAPTLVSVDRFVKLDCPAEVDAEGRSRLLDRLGLYGLRLGIELIRSGKCGSSVQLAAMLIENSGLRQLVAALGTQFAARAEVLKSRSVLQALGTVLRQMPLEGNKQLVAETERVWAGAHEIAELRLLNSLRQDPAGLTEEEVAAAERLLGSSGIAPARRLGLAPEADQGAIRNAAQEALARWQSRAENPASLRQSVAAAHVLIRTCEGMLGDLVEPTG</sequence>
<evidence type="ECO:0000313" key="2">
    <source>
        <dbReference type="EMBL" id="SDX74671.1"/>
    </source>
</evidence>
<accession>A0A1H3E7L1</accession>
<keyword evidence="3" id="KW-1185">Reference proteome</keyword>
<proteinExistence type="predicted"/>
<organism evidence="2 3">
    <name type="scientific">Saccharopolyspora shandongensis</name>
    <dbReference type="NCBI Taxonomy" id="418495"/>
    <lineage>
        <taxon>Bacteria</taxon>
        <taxon>Bacillati</taxon>
        <taxon>Actinomycetota</taxon>
        <taxon>Actinomycetes</taxon>
        <taxon>Pseudonocardiales</taxon>
        <taxon>Pseudonocardiaceae</taxon>
        <taxon>Saccharopolyspora</taxon>
    </lineage>
</organism>
<feature type="domain" description="Dynamin N-terminal" evidence="1">
    <location>
        <begin position="43"/>
        <end position="182"/>
    </location>
</feature>
<evidence type="ECO:0000259" key="1">
    <source>
        <dbReference type="Pfam" id="PF00350"/>
    </source>
</evidence>
<dbReference type="SUPFAM" id="SSF52540">
    <property type="entry name" value="P-loop containing nucleoside triphosphate hydrolases"/>
    <property type="match status" value="1"/>
</dbReference>
<dbReference type="InterPro" id="IPR045063">
    <property type="entry name" value="Dynamin_N"/>
</dbReference>
<dbReference type="EMBL" id="FNOK01000014">
    <property type="protein sequence ID" value="SDX74671.1"/>
    <property type="molecule type" value="Genomic_DNA"/>
</dbReference>
<reference evidence="3" key="1">
    <citation type="submission" date="2016-10" db="EMBL/GenBank/DDBJ databases">
        <authorList>
            <person name="Varghese N."/>
            <person name="Submissions S."/>
        </authorList>
    </citation>
    <scope>NUCLEOTIDE SEQUENCE [LARGE SCALE GENOMIC DNA]</scope>
    <source>
        <strain evidence="3">CGMCC 4.3530</strain>
    </source>
</reference>